<keyword evidence="1" id="KW-0812">Transmembrane</keyword>
<dbReference type="EMBL" id="CP081869">
    <property type="protein sequence ID" value="QZO01540.1"/>
    <property type="molecule type" value="Genomic_DNA"/>
</dbReference>
<evidence type="ECO:0000256" key="1">
    <source>
        <dbReference type="SAM" id="Phobius"/>
    </source>
</evidence>
<reference evidence="2" key="1">
    <citation type="submission" date="2021-08" db="EMBL/GenBank/DDBJ databases">
        <authorList>
            <person name="Zhang H."/>
            <person name="Xu M."/>
            <person name="Yu Z."/>
            <person name="Yang L."/>
            <person name="Cai Y."/>
        </authorList>
    </citation>
    <scope>NUCLEOTIDE SEQUENCE</scope>
    <source>
        <strain evidence="2">CHL1</strain>
    </source>
</reference>
<evidence type="ECO:0000313" key="3">
    <source>
        <dbReference type="Proteomes" id="UP000825701"/>
    </source>
</evidence>
<sequence length="79" mass="8376">MTGARAMALAIAAVAALWALYNVSTLIGDGVFFMPGNRIGGVGHWQATSETTTLVIAFVMAIYCAAPLFFLALARRQAR</sequence>
<keyword evidence="1" id="KW-0472">Membrane</keyword>
<name>A0A9E6RBZ3_9HYPH</name>
<keyword evidence="1" id="KW-1133">Transmembrane helix</keyword>
<gene>
    <name evidence="2" type="ORF">K6K41_08995</name>
</gene>
<organism evidence="2 3">
    <name type="scientific">Chenggangzhangella methanolivorans</name>
    <dbReference type="NCBI Taxonomy" id="1437009"/>
    <lineage>
        <taxon>Bacteria</taxon>
        <taxon>Pseudomonadati</taxon>
        <taxon>Pseudomonadota</taxon>
        <taxon>Alphaproteobacteria</taxon>
        <taxon>Hyphomicrobiales</taxon>
        <taxon>Methylopilaceae</taxon>
        <taxon>Chenggangzhangella</taxon>
    </lineage>
</organism>
<dbReference type="RefSeq" id="WP_261404828.1">
    <property type="nucleotide sequence ID" value="NZ_CP081869.1"/>
</dbReference>
<dbReference type="Proteomes" id="UP000825701">
    <property type="component" value="Chromosome"/>
</dbReference>
<keyword evidence="3" id="KW-1185">Reference proteome</keyword>
<proteinExistence type="predicted"/>
<dbReference type="KEGG" id="cmet:K6K41_08995"/>
<dbReference type="AlphaFoldDB" id="A0A9E6RBZ3"/>
<accession>A0A9E6RBZ3</accession>
<evidence type="ECO:0000313" key="2">
    <source>
        <dbReference type="EMBL" id="QZO01540.1"/>
    </source>
</evidence>
<protein>
    <submittedName>
        <fullName evidence="2">Uncharacterized protein</fullName>
    </submittedName>
</protein>
<feature type="transmembrane region" description="Helical" evidence="1">
    <location>
        <begin position="52"/>
        <end position="74"/>
    </location>
</feature>